<dbReference type="SUPFAM" id="SSF51246">
    <property type="entry name" value="Rudiment single hybrid motif"/>
    <property type="match status" value="1"/>
</dbReference>
<dbReference type="PROSITE" id="PS50980">
    <property type="entry name" value="COA_CT_NTER"/>
    <property type="match status" value="1"/>
</dbReference>
<reference evidence="21 22" key="1">
    <citation type="journal article" date="2017" name="Int. J. Parasitol.">
        <title>The genome of the protozoan parasite Cystoisospora suis and a reverse vaccinology approach to identify vaccine candidates.</title>
        <authorList>
            <person name="Palmieri N."/>
            <person name="Shrestha A."/>
            <person name="Ruttkowski B."/>
            <person name="Beck T."/>
            <person name="Vogl C."/>
            <person name="Tomley F."/>
            <person name="Blake D.P."/>
            <person name="Joachim A."/>
        </authorList>
    </citation>
    <scope>NUCLEOTIDE SEQUENCE [LARGE SCALE GENOMIC DNA]</scope>
    <source>
        <strain evidence="21 22">Wien I</strain>
    </source>
</reference>
<feature type="compositionally biased region" description="Polar residues" evidence="15">
    <location>
        <begin position="2290"/>
        <end position="2304"/>
    </location>
</feature>
<evidence type="ECO:0000256" key="5">
    <source>
        <dbReference type="ARBA" id="ARBA00022741"/>
    </source>
</evidence>
<feature type="compositionally biased region" description="Basic and acidic residues" evidence="15">
    <location>
        <begin position="1701"/>
        <end position="1714"/>
    </location>
</feature>
<dbReference type="InterPro" id="IPR013815">
    <property type="entry name" value="ATP_grasp_subdomain_1"/>
</dbReference>
<dbReference type="GO" id="GO:0006633">
    <property type="term" value="P:fatty acid biosynthetic process"/>
    <property type="evidence" value="ECO:0007669"/>
    <property type="project" value="UniProtKB-KW"/>
</dbReference>
<dbReference type="FunFam" id="3.90.226.10:FF:000010">
    <property type="entry name" value="acetyl-CoA carboxylase isoform X2"/>
    <property type="match status" value="1"/>
</dbReference>
<feature type="compositionally biased region" description="Polar residues" evidence="15">
    <location>
        <begin position="2171"/>
        <end position="2181"/>
    </location>
</feature>
<dbReference type="InterPro" id="IPR005482">
    <property type="entry name" value="Biotin_COase_C"/>
</dbReference>
<feature type="region of interest" description="Disordered" evidence="15">
    <location>
        <begin position="1679"/>
        <end position="1726"/>
    </location>
</feature>
<evidence type="ECO:0000256" key="14">
    <source>
        <dbReference type="PROSITE-ProRule" id="PRU00409"/>
    </source>
</evidence>
<dbReference type="InterPro" id="IPR000089">
    <property type="entry name" value="Biotin_lipoyl"/>
</dbReference>
<evidence type="ECO:0000313" key="22">
    <source>
        <dbReference type="Proteomes" id="UP000221165"/>
    </source>
</evidence>
<dbReference type="InterPro" id="IPR013537">
    <property type="entry name" value="AcCoA_COase_cen"/>
</dbReference>
<feature type="compositionally biased region" description="Polar residues" evidence="15">
    <location>
        <begin position="3432"/>
        <end position="3443"/>
    </location>
</feature>
<dbReference type="GO" id="GO:2001295">
    <property type="term" value="P:malonyl-CoA biosynthetic process"/>
    <property type="evidence" value="ECO:0007669"/>
    <property type="project" value="UniProtKB-UniPathway"/>
</dbReference>
<dbReference type="PROSITE" id="PS50989">
    <property type="entry name" value="COA_CT_CTER"/>
    <property type="match status" value="1"/>
</dbReference>
<proteinExistence type="predicted"/>
<feature type="compositionally biased region" description="Basic and acidic residues" evidence="15">
    <location>
        <begin position="880"/>
        <end position="911"/>
    </location>
</feature>
<dbReference type="GO" id="GO:0003989">
    <property type="term" value="F:acetyl-CoA carboxylase activity"/>
    <property type="evidence" value="ECO:0007669"/>
    <property type="project" value="UniProtKB-EC"/>
</dbReference>
<dbReference type="GO" id="GO:0005524">
    <property type="term" value="F:ATP binding"/>
    <property type="evidence" value="ECO:0007669"/>
    <property type="project" value="UniProtKB-UniRule"/>
</dbReference>
<dbReference type="InterPro" id="IPR049076">
    <property type="entry name" value="ACCA"/>
</dbReference>
<dbReference type="InterPro" id="IPR011764">
    <property type="entry name" value="Biotin_carboxylation_dom"/>
</dbReference>
<feature type="compositionally biased region" description="Polar residues" evidence="15">
    <location>
        <begin position="2131"/>
        <end position="2158"/>
    </location>
</feature>
<keyword evidence="3" id="KW-0444">Lipid biosynthesis</keyword>
<evidence type="ECO:0000259" key="17">
    <source>
        <dbReference type="PROSITE" id="PS50975"/>
    </source>
</evidence>
<feature type="non-terminal residue" evidence="21">
    <location>
        <position position="3465"/>
    </location>
</feature>
<dbReference type="Pfam" id="PF00289">
    <property type="entry name" value="Biotin_carb_N"/>
    <property type="match status" value="1"/>
</dbReference>
<dbReference type="UniPathway" id="UPA00655">
    <property type="reaction ID" value="UER00711"/>
</dbReference>
<dbReference type="Gene3D" id="2.40.460.10">
    <property type="entry name" value="Biotin dependent carboxylase carboxyltransferase"/>
    <property type="match status" value="1"/>
</dbReference>
<dbReference type="PANTHER" id="PTHR45728">
    <property type="entry name" value="ACETYL-COA CARBOXYLASE, ISOFORM A"/>
    <property type="match status" value="1"/>
</dbReference>
<comment type="catalytic activity">
    <reaction evidence="13">
        <text>N(6)-biotinyl-L-lysyl-[protein] + hydrogencarbonate + ATP = N(6)-carboxybiotinyl-L-lysyl-[protein] + ADP + phosphate + H(+)</text>
        <dbReference type="Rhea" id="RHEA:13501"/>
        <dbReference type="Rhea" id="RHEA-COMP:10505"/>
        <dbReference type="Rhea" id="RHEA-COMP:10506"/>
        <dbReference type="ChEBI" id="CHEBI:15378"/>
        <dbReference type="ChEBI" id="CHEBI:17544"/>
        <dbReference type="ChEBI" id="CHEBI:30616"/>
        <dbReference type="ChEBI" id="CHEBI:43474"/>
        <dbReference type="ChEBI" id="CHEBI:83144"/>
        <dbReference type="ChEBI" id="CHEBI:83145"/>
        <dbReference type="ChEBI" id="CHEBI:456216"/>
        <dbReference type="EC" id="6.3.4.14"/>
    </reaction>
</comment>
<feature type="compositionally biased region" description="Low complexity" evidence="15">
    <location>
        <begin position="2118"/>
        <end position="2130"/>
    </location>
</feature>
<dbReference type="SUPFAM" id="SSF51230">
    <property type="entry name" value="Single hybrid motif"/>
    <property type="match status" value="1"/>
</dbReference>
<dbReference type="InterPro" id="IPR011054">
    <property type="entry name" value="Rudment_hybrid_motif"/>
</dbReference>
<dbReference type="Pfam" id="PF01039">
    <property type="entry name" value="Carboxyl_trans"/>
    <property type="match status" value="1"/>
</dbReference>
<dbReference type="OrthoDB" id="196847at2759"/>
<feature type="domain" description="Lipoyl-binding" evidence="16">
    <location>
        <begin position="780"/>
        <end position="854"/>
    </location>
</feature>
<evidence type="ECO:0000259" key="16">
    <source>
        <dbReference type="PROSITE" id="PS50968"/>
    </source>
</evidence>
<feature type="region of interest" description="Disordered" evidence="15">
    <location>
        <begin position="1023"/>
        <end position="1051"/>
    </location>
</feature>
<dbReference type="Gene3D" id="3.40.50.20">
    <property type="match status" value="1"/>
</dbReference>
<evidence type="ECO:0000256" key="2">
    <source>
        <dbReference type="ARBA" id="ARBA00004956"/>
    </source>
</evidence>
<evidence type="ECO:0000256" key="13">
    <source>
        <dbReference type="ARBA" id="ARBA00048600"/>
    </source>
</evidence>
<feature type="region of interest" description="Disordered" evidence="15">
    <location>
        <begin position="2115"/>
        <end position="2225"/>
    </location>
</feature>
<dbReference type="InterPro" id="IPR011762">
    <property type="entry name" value="COA_CT_N"/>
</dbReference>
<dbReference type="InterPro" id="IPR016185">
    <property type="entry name" value="PreATP-grasp_dom_sf"/>
</dbReference>
<dbReference type="SUPFAM" id="SSF52096">
    <property type="entry name" value="ClpP/crotonase"/>
    <property type="match status" value="2"/>
</dbReference>
<dbReference type="GO" id="GO:0004075">
    <property type="term" value="F:biotin carboxylase activity"/>
    <property type="evidence" value="ECO:0007669"/>
    <property type="project" value="UniProtKB-EC"/>
</dbReference>
<feature type="region of interest" description="Disordered" evidence="15">
    <location>
        <begin position="2357"/>
        <end position="2406"/>
    </location>
</feature>
<feature type="compositionally biased region" description="Basic and acidic residues" evidence="15">
    <location>
        <begin position="52"/>
        <end position="91"/>
    </location>
</feature>
<dbReference type="FunFam" id="2.40.50.100:FF:000005">
    <property type="entry name" value="Acetyl-CoA carboxylase 1"/>
    <property type="match status" value="1"/>
</dbReference>
<dbReference type="Pfam" id="PF02786">
    <property type="entry name" value="CPSase_L_D2"/>
    <property type="match status" value="1"/>
</dbReference>
<feature type="compositionally biased region" description="Basic and acidic residues" evidence="15">
    <location>
        <begin position="2201"/>
        <end position="2215"/>
    </location>
</feature>
<comment type="cofactor">
    <cofactor evidence="1">
        <name>biotin</name>
        <dbReference type="ChEBI" id="CHEBI:57586"/>
    </cofactor>
</comment>
<evidence type="ECO:0000256" key="1">
    <source>
        <dbReference type="ARBA" id="ARBA00001953"/>
    </source>
</evidence>
<keyword evidence="10" id="KW-0092">Biotin</keyword>
<feature type="domain" description="Biotin carboxylation" evidence="18">
    <location>
        <begin position="150"/>
        <end position="639"/>
    </location>
</feature>
<dbReference type="FunFam" id="3.30.1490.20:FF:000003">
    <property type="entry name" value="acetyl-CoA carboxylase isoform X1"/>
    <property type="match status" value="1"/>
</dbReference>
<feature type="region of interest" description="Disordered" evidence="15">
    <location>
        <begin position="1573"/>
        <end position="1596"/>
    </location>
</feature>
<feature type="compositionally biased region" description="Pro residues" evidence="15">
    <location>
        <begin position="1681"/>
        <end position="1690"/>
    </location>
</feature>
<feature type="compositionally biased region" description="Low complexity" evidence="15">
    <location>
        <begin position="2267"/>
        <end position="2279"/>
    </location>
</feature>
<dbReference type="InterPro" id="IPR005479">
    <property type="entry name" value="CPAse_ATP-bd"/>
</dbReference>
<dbReference type="GeneID" id="94424111"/>
<keyword evidence="7 14" id="KW-0067">ATP-binding</keyword>
<keyword evidence="22" id="KW-1185">Reference proteome</keyword>
<sequence>MRQPANNMPRGHRQGSDGEPASCSSRSAAPGRDSEGDMSDGVSVNNRSSIAKRPEKYAGQDETAAHGDTGHQFRDNGKEKSCSQEREKELDSGVIGEASSPPKPDLSSPETSSGSQEHGVYSGEVSDDDEGQDEEDVLAAFVRRMGGSRIIRRILIANNGNAAVRCIRSMRHWAYEALGDSKILEFVVMATADDIDANAEFIAEADFYVEVPPGPNSNNYANLHLIVQTAETYECDAVWPGWGHASENHRLPAILKTLKRRITWIGPSPEAMLALGDKIGSSIIAQSVDVPCVPWSGMDVTVDLATVDPAKGLSPETLDLACVQSAKDVLDCCERIGYPVMIKASEGGGGKGIRRVMSAEEVPDAYRQVVNEVKGSPVFVMRMVSECRHLEVQLLADCTGRCVSLGSRDCSIQRRCQKIIEEGPVVAAPPEVVRKMEDAACRMATAVGYENAGTCEFLYDPKTHEFFFLEVNARLQVEHVVTECVGDFNLPAAQLQVSMGIKIDNIPDIKAYLNNSASQTLPHKHIIASRITAEHAEESFRPTVGLVHELTFRPSRFVWGYFSIGSKGNIHPFNDAQFGHLFAQGKDRREAIKHMVLALKDMTIRGELRTNVEALIKILEHPDFIKNDTHTTWLEQRVNFTSDSNDVSPKLLLGVLLAAVFESYTHFRESEEEFVKRVEQGQLPPSISVSYECTLVYRSTKFTLQCTYAGPGTVCVSLNNSSTTVHIRRIVSVGAGGSGSEQRDGGFLVRGGVDGKSRKVYYKEDNTGLRVSFDGVTYTFTKESDPTQVRPPVSGKLVRWLVANEQNVVKGQSYAEIEIMKMYMQLHVEETGKLMHAMSEGAVFQAGDLLATLELPPGVVVTKATPFEGTFPPSSSFSSSKEHSDSQHGTTPDDTRRNKLLKQEQQRDEHKRIQRLLNPLPTYRACRDQLYNALRGYQLRQEDEDEAVARFFECTLNPMLPVCEVKEVLAVIDSQMPEPLTTRLRRILSEAETRVVAAFGIEDKGEKEHPRCPRTQASFLDEAGDDSATAGGPDRSFPAGKQELGGGVSDGPLLLLEKEEQQTCASEGLASSHTSAGQQSPNICTGLPSSTFRHPSIGGTTTVTSKKLKSSSSPGFLLFPPFALELPVSECFAAIESQLSLQAGGAGSGSQDTSAEVALLPAAEYVGVCVTRGQLQPLFECLRKYERGLIMAAADDIASLLGKYLEVEELFENSRESAAKIISMKRTEADAAALASLQRSHQALKRKNRLVARVFEFIRTCPVWQSPLFLQRYMRSYSHFMESLPNLHDCFQRLSTLGGGSPEYAAVSLPARQLMLAKRRQPLAEQVQHLVQRISQLAGHSTPLASSVSPGSAATAAAAAAMAASAAAAAAAAASAAAVVAGAAAGGDFAVPNSNTTGAGGVVSGGPPSMNSVGACRSRLAAAAAAAAAATAAVVNLGGSPRGPLMLSTGGGGAGASGVAGGSAGQGTVGSVGCLGPQRAGYLLSGSGASPTAGGGAFLGCFDELLWDYQRCPDTALMCLFIHPHDELRKLALQLYISRHYGRHGLHEMRIHTPGEIWEGTYALHEAFESNRSESATPDSIRNAGGGAPRSPGQSSFPPLCLSVSAAAPASSCSFAQQSSPQGSFNELEDCGAFPHCSDWRGLWAGAETYVQRLSPLLAVWTHHAVLTQEFLTETLDKVKPPVPVSPPPSSASTGSTTAAEADRIPRSSEDRSGKVPLGELPQKPVVSAASSVSSCMSSSSGCGSDIPPVETLTRKPSELATSLFRRVSSNVDLASYGSSAGKCAGGIFNDLSRSNGETVAAGGLSSSRQSVVTDVDTANTLPSHTSSPLPTNASLLHCASSRGRTAASAGSGRPSSAEDFMSTLSASVLAVDECSLSGESEAWEALGRGSRSRLRHILTCFGGGENDETGRIARSQQTVAMVFDGIEALETEFVDRLREYKNLSRAMPPPPPTLDGKILMLFVLDLNGMSSTTAGKEAHCCGLIGQLLNGAAPLLQICNLHLVVVVLLSSPSHLPKSSMCVSPSCCSQQPTTDPLSLPSLPLPSGPSSVTGSLLEGGFRPTYPCAINGFLRKGLFEESHGDGSDTAVDAEIPRYFYFRNVHRLPASGINVGGKVSLSSSPPGTTSPVPTRASSPVSSRSVTGPRQQQNVLGLSSTGHVSEGVCQKGPLSNGVSHSVSSYDDPSARIVDADAKPSHNSCGHPERCQDRNREHGLQRGETAVRTTERGCSFTDESLPLLAECTSSIIPEAAVGSQAGRASEQGGTAGTGSSSACGGATAPCGGGGGGDSVSALSLSEKSRASSTLPKHFEEEDLIRNTSHAQFGLLELSRFLPNFTVRFIPTSIPDVHVYKALPKLSRPAGSGSVSRDKPVLGVAGGGSGPPTRGVAGSSGGGGGAAARAGPGQRAGGGSRYFVRVLVTVVVGLGQYNQGAGPCRGRGAGGTQDGVDGDELEGILSEQERHFVCGLNALEVSCKSGDVDAMAGNHLLLSTSILFSNGNGHEGRPSGTHYHSGGITVHRVGPAVLEAAARKLMGQYERRLAKMNVKKVEFRYLQRSICANEGPCVPIRLVVDNPTGQSLRVRKFLEVTNPTTGEQVFSALDSRGALSISGSSSTSGSVEPFLSSFRECSLHASRHRTSIKLSDDSDFDGRPVNVPHPLPSALDVRRAQAFTVSTVFIYDFLDLFEEAIRKQWRTCPKYFLPTALVDSNTGSPSRGSAAHSDANAANSFLPERVFEATELRLNRKGELEEIHREKGLNECGMVAWRVTMYTPEFPKGRRIILIGNDVTFQMGTFGVTEDLLFQRASEIARKEGIPRVYIAVNSGARMGLATEVLKLFRVEWIDESQPSRGFKYLYVREKDYQTLMQTESIVAEPVQHPVEGKVYKVTTIIGAQIGLGVENLCGSGAIAGETARAYKSTFTITFCSGRSVGIGAYLTRLGQRVIQKSVNAPLLLTGYQALNRLIGRDVYSSNDEIGGIDVMHKNGVTHLIVNDDIEGCEAILDWLAYVPEHRQGPLPIMVDPTDPVSRPVAYKPARATEDPRLMFTGCIDPQGNWLGGVFDRGSYREAMADWAKSVIIGRARLGGIPVGVVAVETRVTEAKQPADPAMPHTSEVLLMRAGQVWFPDSAYKTAQAIWDFNQEELPLFIFANWRGFSGGQRDMFNEVLKFGAYIVDALVSYNQPCFVYIPPKGELRGGSWVVVDSRLNSEYMEMYADVESRGGVMEPSGTVEIKFRDKMLVETMKRLDRIIRQLEKEDAQLASEGLPIDAPRRQEIKEKKEKRIQDLLPVYKQVAIHFADMHDTAIRMKKRDAVHDVVTWEKCRNYFYWRLRRQLILFNLRREVTIADPTLSLIQAQRLVLQWAEETGHNVEGNYQFVQWACHSIAFFAGKLAALRAAHQMKNLQEFSQDNPTAFLEILRRLDPHLYHRLELVSAVSEHSQNSTSTQRSKAALSLITKPNAAGSDTKSVEP</sequence>
<dbReference type="Pfam" id="PF00364">
    <property type="entry name" value="Biotin_lipoyl"/>
    <property type="match status" value="1"/>
</dbReference>
<evidence type="ECO:0000259" key="19">
    <source>
        <dbReference type="PROSITE" id="PS50980"/>
    </source>
</evidence>
<dbReference type="Gene3D" id="3.90.1770.10">
    <property type="entry name" value="PreATP-grasp domain"/>
    <property type="match status" value="1"/>
</dbReference>
<dbReference type="PANTHER" id="PTHR45728:SF3">
    <property type="entry name" value="ACETYL-COA CARBOXYLASE"/>
    <property type="match status" value="1"/>
</dbReference>
<dbReference type="InterPro" id="IPR011763">
    <property type="entry name" value="COA_CT_C"/>
</dbReference>
<evidence type="ECO:0000256" key="9">
    <source>
        <dbReference type="ARBA" id="ARBA00023160"/>
    </source>
</evidence>
<keyword evidence="9" id="KW-0275">Fatty acid biosynthesis</keyword>
<keyword evidence="11" id="KW-0511">Multifunctional enzyme</keyword>
<dbReference type="Pfam" id="PF02785">
    <property type="entry name" value="Biotin_carb_C"/>
    <property type="match status" value="1"/>
</dbReference>
<dbReference type="PROSITE" id="PS50975">
    <property type="entry name" value="ATP_GRASP"/>
    <property type="match status" value="1"/>
</dbReference>
<dbReference type="Proteomes" id="UP000221165">
    <property type="component" value="Unassembled WGS sequence"/>
</dbReference>
<evidence type="ECO:0000256" key="8">
    <source>
        <dbReference type="ARBA" id="ARBA00023098"/>
    </source>
</evidence>
<comment type="pathway">
    <text evidence="2">Lipid metabolism; malonyl-CoA biosynthesis; malonyl-CoA from acetyl-CoA: step 1/1.</text>
</comment>
<dbReference type="Pfam" id="PF08326">
    <property type="entry name" value="ACC_central"/>
    <property type="match status" value="3"/>
</dbReference>
<dbReference type="Gene3D" id="2.40.50.100">
    <property type="match status" value="1"/>
</dbReference>
<keyword evidence="5 14" id="KW-0547">Nucleotide-binding</keyword>
<accession>A0A2C6LF98</accession>
<dbReference type="Gene3D" id="3.90.226.10">
    <property type="entry name" value="2-enoyl-CoA Hydratase, Chain A, domain 1"/>
    <property type="match status" value="2"/>
</dbReference>
<dbReference type="EMBL" id="MIGC01000262">
    <property type="protein sequence ID" value="PHJ25472.1"/>
    <property type="molecule type" value="Genomic_DNA"/>
</dbReference>
<dbReference type="InterPro" id="IPR011761">
    <property type="entry name" value="ATP-grasp"/>
</dbReference>
<dbReference type="RefSeq" id="XP_067927119.1">
    <property type="nucleotide sequence ID" value="XM_068060900.1"/>
</dbReference>
<protein>
    <submittedName>
        <fullName evidence="21">Acetyl-coa carboxylase acc2</fullName>
    </submittedName>
</protein>
<dbReference type="SUPFAM" id="SSF52440">
    <property type="entry name" value="PreATP-grasp domain"/>
    <property type="match status" value="1"/>
</dbReference>
<feature type="region of interest" description="Disordered" evidence="15">
    <location>
        <begin position="1"/>
        <end position="133"/>
    </location>
</feature>
<feature type="compositionally biased region" description="Polar residues" evidence="15">
    <location>
        <begin position="1064"/>
        <end position="1093"/>
    </location>
</feature>
<dbReference type="PROSITE" id="PS00867">
    <property type="entry name" value="CPSASE_2"/>
    <property type="match status" value="1"/>
</dbReference>
<dbReference type="CDD" id="cd06850">
    <property type="entry name" value="biotinyl_domain"/>
    <property type="match status" value="1"/>
</dbReference>
<evidence type="ECO:0000256" key="6">
    <source>
        <dbReference type="ARBA" id="ARBA00022832"/>
    </source>
</evidence>
<dbReference type="GO" id="GO:0046872">
    <property type="term" value="F:metal ion binding"/>
    <property type="evidence" value="ECO:0007669"/>
    <property type="project" value="InterPro"/>
</dbReference>
<comment type="catalytic activity">
    <reaction evidence="12">
        <text>hydrogencarbonate + acetyl-CoA + ATP = malonyl-CoA + ADP + phosphate + H(+)</text>
        <dbReference type="Rhea" id="RHEA:11308"/>
        <dbReference type="ChEBI" id="CHEBI:15378"/>
        <dbReference type="ChEBI" id="CHEBI:17544"/>
        <dbReference type="ChEBI" id="CHEBI:30616"/>
        <dbReference type="ChEBI" id="CHEBI:43474"/>
        <dbReference type="ChEBI" id="CHEBI:57288"/>
        <dbReference type="ChEBI" id="CHEBI:57384"/>
        <dbReference type="ChEBI" id="CHEBI:456216"/>
        <dbReference type="EC" id="6.4.1.2"/>
    </reaction>
</comment>
<evidence type="ECO:0000256" key="12">
    <source>
        <dbReference type="ARBA" id="ARBA00048065"/>
    </source>
</evidence>
<feature type="region of interest" description="Disordered" evidence="15">
    <location>
        <begin position="2252"/>
        <end position="2305"/>
    </location>
</feature>
<evidence type="ECO:0000259" key="20">
    <source>
        <dbReference type="PROSITE" id="PS50989"/>
    </source>
</evidence>
<dbReference type="PROSITE" id="PS50979">
    <property type="entry name" value="BC"/>
    <property type="match status" value="1"/>
</dbReference>
<dbReference type="InterPro" id="IPR011053">
    <property type="entry name" value="Single_hybrid_motif"/>
</dbReference>
<dbReference type="Gene3D" id="3.30.1490.20">
    <property type="entry name" value="ATP-grasp fold, A domain"/>
    <property type="match status" value="1"/>
</dbReference>
<feature type="domain" description="CoA carboxyltransferase N-terminal" evidence="19">
    <location>
        <begin position="2689"/>
        <end position="3016"/>
    </location>
</feature>
<feature type="region of interest" description="Disordered" evidence="15">
    <location>
        <begin position="3432"/>
        <end position="3465"/>
    </location>
</feature>
<evidence type="ECO:0000256" key="10">
    <source>
        <dbReference type="ARBA" id="ARBA00023267"/>
    </source>
</evidence>
<keyword evidence="4" id="KW-0436">Ligase</keyword>
<dbReference type="InterPro" id="IPR029045">
    <property type="entry name" value="ClpP/crotonase-like_dom_sf"/>
</dbReference>
<keyword evidence="6" id="KW-0276">Fatty acid metabolism</keyword>
<dbReference type="InterPro" id="IPR049074">
    <property type="entry name" value="ACCA_BT"/>
</dbReference>
<dbReference type="InterPro" id="IPR005481">
    <property type="entry name" value="BC-like_N"/>
</dbReference>
<dbReference type="Gene3D" id="3.30.470.20">
    <property type="entry name" value="ATP-grasp fold, B domain"/>
    <property type="match status" value="1"/>
</dbReference>
<name>A0A2C6LF98_9APIC</name>
<dbReference type="InterPro" id="IPR034733">
    <property type="entry name" value="AcCoA_carboxyl_beta"/>
</dbReference>
<evidence type="ECO:0000256" key="15">
    <source>
        <dbReference type="SAM" id="MobiDB-lite"/>
    </source>
</evidence>
<dbReference type="PROSITE" id="PS00866">
    <property type="entry name" value="CPSASE_1"/>
    <property type="match status" value="1"/>
</dbReference>
<evidence type="ECO:0000256" key="11">
    <source>
        <dbReference type="ARBA" id="ARBA00023268"/>
    </source>
</evidence>
<feature type="domain" description="CoA carboxyltransferase C-terminal" evidence="20">
    <location>
        <begin position="3017"/>
        <end position="3340"/>
    </location>
</feature>
<organism evidence="21 22">
    <name type="scientific">Cystoisospora suis</name>
    <dbReference type="NCBI Taxonomy" id="483139"/>
    <lineage>
        <taxon>Eukaryota</taxon>
        <taxon>Sar</taxon>
        <taxon>Alveolata</taxon>
        <taxon>Apicomplexa</taxon>
        <taxon>Conoidasida</taxon>
        <taxon>Coccidia</taxon>
        <taxon>Eucoccidiorida</taxon>
        <taxon>Eimeriorina</taxon>
        <taxon>Sarcocystidae</taxon>
        <taxon>Cystoisospora</taxon>
    </lineage>
</organism>
<evidence type="ECO:0000256" key="3">
    <source>
        <dbReference type="ARBA" id="ARBA00022516"/>
    </source>
</evidence>
<feature type="domain" description="ATP-grasp" evidence="17">
    <location>
        <begin position="307"/>
        <end position="499"/>
    </location>
</feature>
<dbReference type="PROSITE" id="PS50968">
    <property type="entry name" value="BIOTINYL_LIPOYL"/>
    <property type="match status" value="1"/>
</dbReference>
<evidence type="ECO:0000313" key="21">
    <source>
        <dbReference type="EMBL" id="PHJ25472.1"/>
    </source>
</evidence>
<feature type="compositionally biased region" description="Low complexity" evidence="15">
    <location>
        <begin position="1691"/>
        <end position="1700"/>
    </location>
</feature>
<dbReference type="Pfam" id="PF21385">
    <property type="entry name" value="ACCA_BT"/>
    <property type="match status" value="1"/>
</dbReference>
<feature type="region of interest" description="Disordered" evidence="15">
    <location>
        <begin position="1064"/>
        <end position="1100"/>
    </location>
</feature>
<dbReference type="PROSITE" id="PS00188">
    <property type="entry name" value="BIOTIN"/>
    <property type="match status" value="1"/>
</dbReference>
<feature type="region of interest" description="Disordered" evidence="15">
    <location>
        <begin position="871"/>
        <end position="912"/>
    </location>
</feature>
<dbReference type="InterPro" id="IPR001882">
    <property type="entry name" value="Biotin_BS"/>
</dbReference>
<evidence type="ECO:0000256" key="4">
    <source>
        <dbReference type="ARBA" id="ARBA00022598"/>
    </source>
</evidence>
<evidence type="ECO:0000256" key="7">
    <source>
        <dbReference type="ARBA" id="ARBA00022840"/>
    </source>
</evidence>
<comment type="caution">
    <text evidence="21">The sequence shown here is derived from an EMBL/GenBank/DDBJ whole genome shotgun (WGS) entry which is preliminary data.</text>
</comment>
<dbReference type="SUPFAM" id="SSF56059">
    <property type="entry name" value="Glutathione synthetase ATP-binding domain-like"/>
    <property type="match status" value="1"/>
</dbReference>
<dbReference type="SMART" id="SM00878">
    <property type="entry name" value="Biotin_carb_C"/>
    <property type="match status" value="1"/>
</dbReference>
<dbReference type="VEuPathDB" id="ToxoDB:CSUI_000669"/>
<gene>
    <name evidence="21" type="ORF">CSUI_000669</name>
</gene>
<keyword evidence="8" id="KW-0443">Lipid metabolism</keyword>
<evidence type="ECO:0000259" key="18">
    <source>
        <dbReference type="PROSITE" id="PS50979"/>
    </source>
</evidence>